<name>A0A4T0FJR8_9BASI</name>
<feature type="domain" description="Telomerase activating protein Est1-like N-terminal" evidence="2">
    <location>
        <begin position="45"/>
        <end position="189"/>
    </location>
</feature>
<keyword evidence="4" id="KW-1185">Reference proteome</keyword>
<dbReference type="SUPFAM" id="SSF48452">
    <property type="entry name" value="TPR-like"/>
    <property type="match status" value="1"/>
</dbReference>
<gene>
    <name evidence="3" type="ORF">E3P99_02404</name>
</gene>
<accession>A0A4T0FJR8</accession>
<reference evidence="3 4" key="1">
    <citation type="submission" date="2019-03" db="EMBL/GenBank/DDBJ databases">
        <title>Sequencing 23 genomes of Wallemia ichthyophaga.</title>
        <authorList>
            <person name="Gostincar C."/>
        </authorList>
    </citation>
    <scope>NUCLEOTIDE SEQUENCE [LARGE SCALE GENOMIC DNA]</scope>
    <source>
        <strain evidence="3 4">EXF-5753</strain>
    </source>
</reference>
<dbReference type="OrthoDB" id="69928at2759"/>
<dbReference type="InterPro" id="IPR045153">
    <property type="entry name" value="Est1/Ebs1-like"/>
</dbReference>
<dbReference type="AlphaFoldDB" id="A0A4T0FJR8"/>
<dbReference type="Proteomes" id="UP000310189">
    <property type="component" value="Unassembled WGS sequence"/>
</dbReference>
<evidence type="ECO:0000313" key="4">
    <source>
        <dbReference type="Proteomes" id="UP000310189"/>
    </source>
</evidence>
<proteinExistence type="predicted"/>
<evidence type="ECO:0000259" key="1">
    <source>
        <dbReference type="Pfam" id="PF10373"/>
    </source>
</evidence>
<sequence>MSSITERAASKSPWDTDVTFLTQSFKRSQLNDLLMGPDDGVQATLSALWNNTTHNLITEYRRRIGNLDRSDKQSKVFYERKRVLQHFHSFLSKEKRFYIDVINRTISLYALDDYKYTVNAIDSQKEENHSNDMDVDGDDDDDVGRADVSLDYSNTVAEEGTFDKDTRVWIVYRCLIYIGDLLRYRELYNEDKGRPKAGQHVRDNGKRRIYTQTLACYKIAKSVKPNEALHFNNMAVVSSYNDDNLGTLYYYYRCITTSRAPKQPQQLARSNITSILNKALDDSKKDSTEGGDYNIFITQLIRTQAMLYLNRDDIQTVTKLVSSSSRLFKKLVDSDTLNAETISRVITVSISLYHHLRTYRQIDVAGSNMSTEVRKSAAHKHLIRLITHLMRSVRNSIEEVVIDDDSASDDIRLSQLLTTSLRRSLPALRLSMHWLISNIDHHLKAKANSKSNSIPEFWSEMDKFKDTIADKFSDMHFEKCPYEFSEDEEYFEFEAVKRCKFYINEVSAEEARNMRRERHPNEEQFARITDVFGLLDKAVSING</sequence>
<dbReference type="EMBL" id="SPNW01000034">
    <property type="protein sequence ID" value="TIA88767.1"/>
    <property type="molecule type" value="Genomic_DNA"/>
</dbReference>
<feature type="domain" description="DNA/RNA-binding" evidence="1">
    <location>
        <begin position="214"/>
        <end position="497"/>
    </location>
</feature>
<organism evidence="3 4">
    <name type="scientific">Wallemia hederae</name>
    <dbReference type="NCBI Taxonomy" id="1540922"/>
    <lineage>
        <taxon>Eukaryota</taxon>
        <taxon>Fungi</taxon>
        <taxon>Dikarya</taxon>
        <taxon>Basidiomycota</taxon>
        <taxon>Wallemiomycotina</taxon>
        <taxon>Wallemiomycetes</taxon>
        <taxon>Wallemiales</taxon>
        <taxon>Wallemiaceae</taxon>
        <taxon>Wallemia</taxon>
    </lineage>
</organism>
<dbReference type="InterPro" id="IPR018834">
    <property type="entry name" value="DNA/RNA-bd_Est1-type"/>
</dbReference>
<evidence type="ECO:0000313" key="3">
    <source>
        <dbReference type="EMBL" id="TIA88767.1"/>
    </source>
</evidence>
<comment type="caution">
    <text evidence="3">The sequence shown here is derived from an EMBL/GenBank/DDBJ whole genome shotgun (WGS) entry which is preliminary data.</text>
</comment>
<dbReference type="Pfam" id="PF10373">
    <property type="entry name" value="EST1_DNA_bind"/>
    <property type="match status" value="1"/>
</dbReference>
<dbReference type="Gene3D" id="1.25.40.10">
    <property type="entry name" value="Tetratricopeptide repeat domain"/>
    <property type="match status" value="1"/>
</dbReference>
<evidence type="ECO:0008006" key="5">
    <source>
        <dbReference type="Google" id="ProtNLM"/>
    </source>
</evidence>
<dbReference type="PANTHER" id="PTHR15696">
    <property type="entry name" value="SMG-7 SUPPRESSOR WITH MORPHOLOGICAL EFFECT ON GENITALIA PROTEIN 7"/>
    <property type="match status" value="1"/>
</dbReference>
<dbReference type="Pfam" id="PF10374">
    <property type="entry name" value="EST1"/>
    <property type="match status" value="1"/>
</dbReference>
<protein>
    <recommendedName>
        <fullName evidence="5">DNA/RNA-binding domain-containing protein</fullName>
    </recommendedName>
</protein>
<dbReference type="PANTHER" id="PTHR15696:SF36">
    <property type="entry name" value="NONSENSE-MEDIATED MRNA DECAY FACTOR"/>
    <property type="match status" value="1"/>
</dbReference>
<evidence type="ECO:0000259" key="2">
    <source>
        <dbReference type="Pfam" id="PF10374"/>
    </source>
</evidence>
<dbReference type="InterPro" id="IPR019458">
    <property type="entry name" value="Est1-like_N"/>
</dbReference>
<dbReference type="InterPro" id="IPR011990">
    <property type="entry name" value="TPR-like_helical_dom_sf"/>
</dbReference>